<dbReference type="Pfam" id="PF13432">
    <property type="entry name" value="TPR_16"/>
    <property type="match status" value="3"/>
</dbReference>
<comment type="caution">
    <text evidence="4">The sequence shown here is derived from an EMBL/GenBank/DDBJ whole genome shotgun (WGS) entry which is preliminary data.</text>
</comment>
<name>A0A3D8MBW4_9ALTE</name>
<keyword evidence="2 3" id="KW-0802">TPR repeat</keyword>
<dbReference type="InterPro" id="IPR051685">
    <property type="entry name" value="Ycf3/AcsC/BcsC/TPR_MFPF"/>
</dbReference>
<dbReference type="EMBL" id="QRHA01000002">
    <property type="protein sequence ID" value="RDV27966.1"/>
    <property type="molecule type" value="Genomic_DNA"/>
</dbReference>
<dbReference type="InterPro" id="IPR014266">
    <property type="entry name" value="PEP-CTERM_TPR_PrsT"/>
</dbReference>
<dbReference type="SUPFAM" id="SSF48452">
    <property type="entry name" value="TPR-like"/>
    <property type="match status" value="3"/>
</dbReference>
<dbReference type="SMART" id="SM00028">
    <property type="entry name" value="TPR"/>
    <property type="match status" value="11"/>
</dbReference>
<reference evidence="5" key="1">
    <citation type="submission" date="2018-08" db="EMBL/GenBank/DDBJ databases">
        <authorList>
            <person name="Zhang J."/>
            <person name="Du Z.-J."/>
        </authorList>
    </citation>
    <scope>NUCLEOTIDE SEQUENCE [LARGE SCALE GENOMIC DNA]</scope>
    <source>
        <strain evidence="5">KCTC 52655</strain>
    </source>
</reference>
<organism evidence="4 5">
    <name type="scientific">Alteromonas aestuariivivens</name>
    <dbReference type="NCBI Taxonomy" id="1938339"/>
    <lineage>
        <taxon>Bacteria</taxon>
        <taxon>Pseudomonadati</taxon>
        <taxon>Pseudomonadota</taxon>
        <taxon>Gammaproteobacteria</taxon>
        <taxon>Alteromonadales</taxon>
        <taxon>Alteromonadaceae</taxon>
        <taxon>Alteromonas/Salinimonas group</taxon>
        <taxon>Alteromonas</taxon>
    </lineage>
</organism>
<accession>A0A3D8MBW4</accession>
<protein>
    <submittedName>
        <fullName evidence="4">PEP-CTERM system TPR-repeat protein PrsT</fullName>
    </submittedName>
</protein>
<keyword evidence="5" id="KW-1185">Reference proteome</keyword>
<sequence length="924" mass="102521">MKTVSGIRTKAGAGAAILLSLAALWGCSNKSPDDHLLAARQFEQAQQYDAAVIEYKNAIQLEPQAAGPRFELGRLYLHQQQYEAAEKELNRALEQGYSPSQVIPLLSVAYQQTGADTALLGIDHKVTGMTAVQSAEVGFYKVQALAELGKNDQALALISELQALDTTSVYKGLSSSFELILTEQFEAALEQTQLLKQQAPANKDVLLQLAKLQMLQRQWPEAIETYQNYIRINPKDLAIKFSLLALLMEERRFDEAEQYVDELLDINSEHGLLNRYKGTIEVTRGQFSQATGHLDKAILNGQNSPVVHLVAGFAAYQLQDYPKASSHLSQIAAQLPENHPGLRILADSLLQQGASEDAAEILDRVNGELESDADLFSKAGYQLAREGNVTDARKMAERSQELSQSAQELTRLGVLQLSLNDVEGLINLEAAAAKAPESVITQKTLLGAYLAAGQHDKAKNLALQWHQQSPQASEPMLYLARLAMVEQRYDDAKQWLTTVEKLPEAAEESLLIRARLAFLMEQDDNGVATLEKVLASSPAQINALTLLYLYKAEQGDASSVVQRANAALKINPENLALRVLVARMHFAERDDALTLQTLESVIPTPETPQAYWSLKGQALLNSGKIELAELHYRAWLDEYPLNKDAALGRLQVFERKRQYGAASAFAQTFLNKRQDWQIEALLAHFLVMDNRLDASRKVMEELPEQITQLPFVRGIQGRIYLKEQQPQRALEHIDVAYKALPSTQNILLLVEAYEAAGNPEEGFQVLQNHVENHPDDTAPLALYAQRLISRDKGQALAAYAGILERLPDDLVSLNNLAYLLYEQGEYDKAEPLARRAVAIQPSNPDAVDTLGQILVKLGQHKEALSLYQGVIKPESGSDAVYLNYVELLLAQGQSELAKRRLASRTFSHPESKQRIESLQQSYSL</sequence>
<dbReference type="NCBIfam" id="TIGR02917">
    <property type="entry name" value="PEP_TPR_lipo"/>
    <property type="match status" value="1"/>
</dbReference>
<dbReference type="AlphaFoldDB" id="A0A3D8MBW4"/>
<dbReference type="InterPro" id="IPR019734">
    <property type="entry name" value="TPR_rpt"/>
</dbReference>
<feature type="repeat" description="TPR" evidence="3">
    <location>
        <begin position="203"/>
        <end position="236"/>
    </location>
</feature>
<evidence type="ECO:0000313" key="4">
    <source>
        <dbReference type="EMBL" id="RDV27966.1"/>
    </source>
</evidence>
<keyword evidence="1" id="KW-0677">Repeat</keyword>
<evidence type="ECO:0000313" key="5">
    <source>
        <dbReference type="Proteomes" id="UP000256561"/>
    </source>
</evidence>
<feature type="repeat" description="TPR" evidence="3">
    <location>
        <begin position="810"/>
        <end position="843"/>
    </location>
</feature>
<proteinExistence type="predicted"/>
<dbReference type="PANTHER" id="PTHR44943">
    <property type="entry name" value="CELLULOSE SYNTHASE OPERON PROTEIN C"/>
    <property type="match status" value="1"/>
</dbReference>
<evidence type="ECO:0000256" key="2">
    <source>
        <dbReference type="ARBA" id="ARBA00022803"/>
    </source>
</evidence>
<dbReference type="RefSeq" id="WP_115591837.1">
    <property type="nucleotide sequence ID" value="NZ_QRHA01000002.1"/>
</dbReference>
<dbReference type="PROSITE" id="PS50005">
    <property type="entry name" value="TPR"/>
    <property type="match status" value="2"/>
</dbReference>
<gene>
    <name evidence="4" type="primary">prsT</name>
    <name evidence="4" type="ORF">DXV75_03080</name>
</gene>
<dbReference type="SUPFAM" id="SSF81901">
    <property type="entry name" value="HCP-like"/>
    <property type="match status" value="1"/>
</dbReference>
<evidence type="ECO:0000256" key="1">
    <source>
        <dbReference type="ARBA" id="ARBA00022737"/>
    </source>
</evidence>
<dbReference type="PANTHER" id="PTHR44943:SF8">
    <property type="entry name" value="TPR REPEAT-CONTAINING PROTEIN MJ0263"/>
    <property type="match status" value="1"/>
</dbReference>
<evidence type="ECO:0000256" key="3">
    <source>
        <dbReference type="PROSITE-ProRule" id="PRU00339"/>
    </source>
</evidence>
<dbReference type="Pfam" id="PF13374">
    <property type="entry name" value="TPR_10"/>
    <property type="match status" value="1"/>
</dbReference>
<dbReference type="Pfam" id="PF14559">
    <property type="entry name" value="TPR_19"/>
    <property type="match status" value="3"/>
</dbReference>
<dbReference type="Gene3D" id="1.25.40.10">
    <property type="entry name" value="Tetratricopeptide repeat domain"/>
    <property type="match status" value="5"/>
</dbReference>
<dbReference type="Proteomes" id="UP000256561">
    <property type="component" value="Unassembled WGS sequence"/>
</dbReference>
<dbReference type="OrthoDB" id="7052525at2"/>
<dbReference type="InterPro" id="IPR011990">
    <property type="entry name" value="TPR-like_helical_dom_sf"/>
</dbReference>